<evidence type="ECO:0008006" key="4">
    <source>
        <dbReference type="Google" id="ProtNLM"/>
    </source>
</evidence>
<dbReference type="Gramene" id="Ma04_t22090.1">
    <property type="protein sequence ID" value="Ma04_p22090.1"/>
    <property type="gene ID" value="Ma04_g22090"/>
</dbReference>
<feature type="transmembrane region" description="Helical" evidence="1">
    <location>
        <begin position="22"/>
        <end position="43"/>
    </location>
</feature>
<evidence type="ECO:0000256" key="1">
    <source>
        <dbReference type="SAM" id="Phobius"/>
    </source>
</evidence>
<dbReference type="PANTHER" id="PTHR13018:SF114">
    <property type="entry name" value="EXPRESSED PROTEIN"/>
    <property type="match status" value="1"/>
</dbReference>
<keyword evidence="1" id="KW-0472">Membrane</keyword>
<dbReference type="InterPro" id="IPR045122">
    <property type="entry name" value="Csc1-like"/>
</dbReference>
<dbReference type="EnsemblPlants" id="Ma04_t22090.1">
    <property type="protein sequence ID" value="Ma04_p22090.1"/>
    <property type="gene ID" value="Ma04_g22090"/>
</dbReference>
<feature type="transmembrane region" description="Helical" evidence="1">
    <location>
        <begin position="92"/>
        <end position="112"/>
    </location>
</feature>
<dbReference type="AlphaFoldDB" id="A0A804ISI2"/>
<dbReference type="Proteomes" id="UP000012960">
    <property type="component" value="Unplaced"/>
</dbReference>
<keyword evidence="3" id="KW-1185">Reference proteome</keyword>
<evidence type="ECO:0000313" key="3">
    <source>
        <dbReference type="Proteomes" id="UP000012960"/>
    </source>
</evidence>
<proteinExistence type="predicted"/>
<name>A0A804ISI2_MUSAM</name>
<organism evidence="2 3">
    <name type="scientific">Musa acuminata subsp. malaccensis</name>
    <name type="common">Wild banana</name>
    <name type="synonym">Musa malaccensis</name>
    <dbReference type="NCBI Taxonomy" id="214687"/>
    <lineage>
        <taxon>Eukaryota</taxon>
        <taxon>Viridiplantae</taxon>
        <taxon>Streptophyta</taxon>
        <taxon>Embryophyta</taxon>
        <taxon>Tracheophyta</taxon>
        <taxon>Spermatophyta</taxon>
        <taxon>Magnoliopsida</taxon>
        <taxon>Liliopsida</taxon>
        <taxon>Zingiberales</taxon>
        <taxon>Musaceae</taxon>
        <taxon>Musa</taxon>
    </lineage>
</organism>
<feature type="transmembrane region" description="Helical" evidence="1">
    <location>
        <begin position="132"/>
        <end position="154"/>
    </location>
</feature>
<dbReference type="PANTHER" id="PTHR13018">
    <property type="entry name" value="PROBABLE MEMBRANE PROTEIN DUF221-RELATED"/>
    <property type="match status" value="1"/>
</dbReference>
<protein>
    <recommendedName>
        <fullName evidence="4">CSC1/OSCA1-like N-terminal transmembrane domain-containing protein</fullName>
    </recommendedName>
</protein>
<keyword evidence="1" id="KW-0812">Transmembrane</keyword>
<keyword evidence="1" id="KW-1133">Transmembrane helix</keyword>
<accession>A0A804ISI2</accession>
<reference evidence="2" key="1">
    <citation type="submission" date="2021-05" db="UniProtKB">
        <authorList>
            <consortium name="EnsemblPlants"/>
        </authorList>
    </citation>
    <scope>IDENTIFICATION</scope>
    <source>
        <strain evidence="2">subsp. malaccensis</strain>
    </source>
</reference>
<dbReference type="GO" id="GO:0005227">
    <property type="term" value="F:calcium-activated cation channel activity"/>
    <property type="evidence" value="ECO:0007669"/>
    <property type="project" value="InterPro"/>
</dbReference>
<evidence type="ECO:0000313" key="2">
    <source>
        <dbReference type="EnsemblPlants" id="Ma04_p22090.1"/>
    </source>
</evidence>
<sequence>MAGAAAPSADPDYPAAAWYGNIQYLLNISAAGAASCLLLFILVKLQSDHHRFPGPSALAAKLLAVYHATPAQIALRCGADAAQFLLIERASFFVLLALVAALPLNLYAGSVLLADPFARTTISHLRPGSPLIWLHLLLVVLVVAVAHLGITRMVDDLRITRFRDGNGNPSDPNSSSISIFTIMVQGIPKALTAAKAPLEEYLQHRYPEKVYRVVMPFDICTLEYLVSNVFLLLDSLCFYSLTRDERGIYRLQINLNLEPKTFPSRVSRAWAVPLPALGGTTTQSSFH</sequence>
<dbReference type="InParanoid" id="A0A804ISI2"/>